<protein>
    <submittedName>
        <fullName evidence="4">Amidinotransferase</fullName>
    </submittedName>
</protein>
<evidence type="ECO:0000256" key="3">
    <source>
        <dbReference type="PIRSR" id="PIRSR633195-1"/>
    </source>
</evidence>
<evidence type="ECO:0000313" key="5">
    <source>
        <dbReference type="Proteomes" id="UP000667802"/>
    </source>
</evidence>
<proteinExistence type="inferred from homology"/>
<feature type="active site" evidence="3">
    <location>
        <position position="200"/>
    </location>
</feature>
<feature type="active site" evidence="3">
    <location>
        <position position="249"/>
    </location>
</feature>
<accession>A0AAP5IE30</accession>
<comment type="caution">
    <text evidence="4">The sequence shown here is derived from an EMBL/GenBank/DDBJ whole genome shotgun (WGS) entry which is preliminary data.</text>
</comment>
<dbReference type="Gene3D" id="3.75.10.10">
    <property type="entry name" value="L-arginine/glycine Amidinotransferase, Chain A"/>
    <property type="match status" value="1"/>
</dbReference>
<dbReference type="RefSeq" id="WP_208346049.1">
    <property type="nucleotide sequence ID" value="NZ_CAWQFN010000838.1"/>
</dbReference>
<evidence type="ECO:0000256" key="1">
    <source>
        <dbReference type="ARBA" id="ARBA00006943"/>
    </source>
</evidence>
<organism evidence="4 5">
    <name type="scientific">Aetokthonos hydrillicola Thurmond2011</name>
    <dbReference type="NCBI Taxonomy" id="2712845"/>
    <lineage>
        <taxon>Bacteria</taxon>
        <taxon>Bacillati</taxon>
        <taxon>Cyanobacteriota</taxon>
        <taxon>Cyanophyceae</taxon>
        <taxon>Nostocales</taxon>
        <taxon>Hapalosiphonaceae</taxon>
        <taxon>Aetokthonos</taxon>
    </lineage>
</organism>
<comment type="similarity">
    <text evidence="1">Belongs to the amidinotransferase family.</text>
</comment>
<dbReference type="InterPro" id="IPR033195">
    <property type="entry name" value="AmidinoTrfase"/>
</dbReference>
<sequence>MQQNRSLQLTETATPVVNSFNEWDPLEEVIVGRLDGAVIPPWHITIKATMPSRYWDFFRSRGGQLFPEEQIEAGERDLQELIHILESEGVKVRRPDAINYSRSYATPDWESPSGLYGAMPRDVMMVIGDKLIEAPMPWRCRYFEINAYRSLIKEYFHQGAQWIPAPKPQLCDELYNYQYVEADKDEEFNSSLTEFEPVFDAAEFTKFGRDIFVQQSQVTNRFGIEWVRRCLGDEYKVHVLKFKDQSAMHIDATFVPLAPGKLLIHPEKVEKLPEMFRNWDVRKAPEFCIPDSHPLYMSSKGVGMNLLTLDEDRVIVEKQDEAMIHLLKDWGFKPITCNFRNFNTFGGSFHCATLDVRRRGTLQSYF</sequence>
<dbReference type="CDD" id="cd21136">
    <property type="entry name" value="amidinotransferase_AGAT-like"/>
    <property type="match status" value="1"/>
</dbReference>
<keyword evidence="2" id="KW-0808">Transferase</keyword>
<dbReference type="GO" id="GO:0015068">
    <property type="term" value="F:glycine amidinotransferase activity"/>
    <property type="evidence" value="ECO:0007669"/>
    <property type="project" value="TreeGrafter"/>
</dbReference>
<name>A0AAP5IE30_9CYAN</name>
<dbReference type="AlphaFoldDB" id="A0AAP5IE30"/>
<evidence type="ECO:0000256" key="2">
    <source>
        <dbReference type="ARBA" id="ARBA00022679"/>
    </source>
</evidence>
<dbReference type="PANTHER" id="PTHR10488:SF1">
    <property type="entry name" value="GLYCINE AMIDINOTRANSFERASE, MITOCHONDRIAL"/>
    <property type="match status" value="1"/>
</dbReference>
<feature type="active site" description="Amidino-cysteine intermediate" evidence="3">
    <location>
        <position position="351"/>
    </location>
</feature>
<evidence type="ECO:0000313" key="4">
    <source>
        <dbReference type="EMBL" id="MDR9899534.1"/>
    </source>
</evidence>
<dbReference type="PANTHER" id="PTHR10488">
    <property type="entry name" value="GLYCINE AMIDINOTRANSFERASE, MITOCHONDRIAL"/>
    <property type="match status" value="1"/>
</dbReference>
<keyword evidence="5" id="KW-1185">Reference proteome</keyword>
<gene>
    <name evidence="4" type="ORF">G7B40_033990</name>
</gene>
<dbReference type="SUPFAM" id="SSF55909">
    <property type="entry name" value="Pentein"/>
    <property type="match status" value="1"/>
</dbReference>
<dbReference type="EMBL" id="JAALHA020000025">
    <property type="protein sequence ID" value="MDR9899534.1"/>
    <property type="molecule type" value="Genomic_DNA"/>
</dbReference>
<dbReference type="Proteomes" id="UP000667802">
    <property type="component" value="Unassembled WGS sequence"/>
</dbReference>
<reference evidence="5" key="1">
    <citation type="journal article" date="2021" name="Science">
        <title>Hunting the eagle killer: A cyanobacterial neurotoxin causes vacuolar myelinopathy.</title>
        <authorList>
            <person name="Breinlinger S."/>
            <person name="Phillips T.J."/>
            <person name="Haram B.N."/>
            <person name="Mares J."/>
            <person name="Martinez Yerena J.A."/>
            <person name="Hrouzek P."/>
            <person name="Sobotka R."/>
            <person name="Henderson W.M."/>
            <person name="Schmieder P."/>
            <person name="Williams S.M."/>
            <person name="Lauderdale J.D."/>
            <person name="Wilde H.D."/>
            <person name="Gerrin W."/>
            <person name="Kust A."/>
            <person name="Washington J.W."/>
            <person name="Wagner C."/>
            <person name="Geier B."/>
            <person name="Liebeke M."/>
            <person name="Enke H."/>
            <person name="Niedermeyer T.H.J."/>
            <person name="Wilde S.B."/>
        </authorList>
    </citation>
    <scope>NUCLEOTIDE SEQUENCE [LARGE SCALE GENOMIC DNA]</scope>
    <source>
        <strain evidence="5">Thurmond2011</strain>
    </source>
</reference>
<dbReference type="GO" id="GO:0006601">
    <property type="term" value="P:creatine biosynthetic process"/>
    <property type="evidence" value="ECO:0007669"/>
    <property type="project" value="TreeGrafter"/>
</dbReference>